<dbReference type="InterPro" id="IPR000717">
    <property type="entry name" value="PCI_dom"/>
</dbReference>
<proteinExistence type="inferred from homology"/>
<dbReference type="SMART" id="SM00088">
    <property type="entry name" value="PINT"/>
    <property type="match status" value="1"/>
</dbReference>
<comment type="similarity">
    <text evidence="1">Belongs to the CSN7/EIF3M family. CSN7 subfamily.</text>
</comment>
<dbReference type="GO" id="GO:0008180">
    <property type="term" value="C:COP9 signalosome"/>
    <property type="evidence" value="ECO:0007669"/>
    <property type="project" value="UniProtKB-KW"/>
</dbReference>
<sequence length="245" mass="26870">MEGYLALAKGAKGAAAAQLISDALAAPGVFVFSELLESPNVAELARNPAHASSLRLLELFAYGTFAEYAAEASNLPQLSPAQLKKLKQLSIVTLSQSSKVLPYDTLQTSLDIANIRDLEDLIIDTMYQSIIEGKLDQKHMCLRVTNAVGRDLKPGQSLQLLNSLTKWLETSDQILNAIDRQLESVIASDAAYLKEKEIRDKALENAKQDAAKIAAARSFHTDMDVENDEGRMQGKRSFKARGRKH</sequence>
<dbReference type="Pfam" id="PF22061">
    <property type="entry name" value="CSN7_HB_subdom"/>
    <property type="match status" value="1"/>
</dbReference>
<evidence type="ECO:0000256" key="1">
    <source>
        <dbReference type="ARBA" id="ARBA00008482"/>
    </source>
</evidence>
<keyword evidence="6" id="KW-1185">Reference proteome</keyword>
<dbReference type="Proteomes" id="UP000193642">
    <property type="component" value="Unassembled WGS sequence"/>
</dbReference>
<evidence type="ECO:0000313" key="5">
    <source>
        <dbReference type="EMBL" id="ORY41047.1"/>
    </source>
</evidence>
<dbReference type="OrthoDB" id="10265275at2759"/>
<feature type="region of interest" description="Disordered" evidence="3">
    <location>
        <begin position="224"/>
        <end position="245"/>
    </location>
</feature>
<dbReference type="PROSITE" id="PS50250">
    <property type="entry name" value="PCI"/>
    <property type="match status" value="1"/>
</dbReference>
<protein>
    <recommendedName>
        <fullName evidence="4">PCI domain-containing protein</fullName>
    </recommendedName>
</protein>
<feature type="compositionally biased region" description="Basic residues" evidence="3">
    <location>
        <begin position="233"/>
        <end position="245"/>
    </location>
</feature>
<dbReference type="PANTHER" id="PTHR15350:SF5">
    <property type="entry name" value="COP9 SIGNALOSOME COMPLEX SUBUNIT 7"/>
    <property type="match status" value="1"/>
</dbReference>
<dbReference type="EMBL" id="MCGO01000033">
    <property type="protein sequence ID" value="ORY41047.1"/>
    <property type="molecule type" value="Genomic_DNA"/>
</dbReference>
<dbReference type="Pfam" id="PF01399">
    <property type="entry name" value="PCI"/>
    <property type="match status" value="1"/>
</dbReference>
<gene>
    <name evidence="5" type="ORF">BCR33DRAFT_681093</name>
</gene>
<reference evidence="5 6" key="1">
    <citation type="submission" date="2016-07" db="EMBL/GenBank/DDBJ databases">
        <title>Pervasive Adenine N6-methylation of Active Genes in Fungi.</title>
        <authorList>
            <consortium name="DOE Joint Genome Institute"/>
            <person name="Mondo S.J."/>
            <person name="Dannebaum R.O."/>
            <person name="Kuo R.C."/>
            <person name="Labutti K."/>
            <person name="Haridas S."/>
            <person name="Kuo A."/>
            <person name="Salamov A."/>
            <person name="Ahrendt S.R."/>
            <person name="Lipzen A."/>
            <person name="Sullivan W."/>
            <person name="Andreopoulos W.B."/>
            <person name="Clum A."/>
            <person name="Lindquist E."/>
            <person name="Daum C."/>
            <person name="Ramamoorthy G.K."/>
            <person name="Gryganskyi A."/>
            <person name="Culley D."/>
            <person name="Magnuson J.K."/>
            <person name="James T.Y."/>
            <person name="O'Malley M.A."/>
            <person name="Stajich J.E."/>
            <person name="Spatafora J.W."/>
            <person name="Visel A."/>
            <person name="Grigoriev I.V."/>
        </authorList>
    </citation>
    <scope>NUCLEOTIDE SEQUENCE [LARGE SCALE GENOMIC DNA]</scope>
    <source>
        <strain evidence="5 6">JEL800</strain>
    </source>
</reference>
<comment type="caution">
    <text evidence="5">The sequence shown here is derived from an EMBL/GenBank/DDBJ whole genome shotgun (WGS) entry which is preliminary data.</text>
</comment>
<evidence type="ECO:0000256" key="3">
    <source>
        <dbReference type="SAM" id="MobiDB-lite"/>
    </source>
</evidence>
<dbReference type="PANTHER" id="PTHR15350">
    <property type="entry name" value="COP9 SIGNALOSOME COMPLEX SUBUNIT 7/DENDRITIC CELL PROTEIN GA17"/>
    <property type="match status" value="1"/>
</dbReference>
<evidence type="ECO:0000256" key="2">
    <source>
        <dbReference type="ARBA" id="ARBA00022790"/>
    </source>
</evidence>
<dbReference type="STRING" id="329046.A0A1Y2C2E3"/>
<organism evidence="5 6">
    <name type="scientific">Rhizoclosmatium globosum</name>
    <dbReference type="NCBI Taxonomy" id="329046"/>
    <lineage>
        <taxon>Eukaryota</taxon>
        <taxon>Fungi</taxon>
        <taxon>Fungi incertae sedis</taxon>
        <taxon>Chytridiomycota</taxon>
        <taxon>Chytridiomycota incertae sedis</taxon>
        <taxon>Chytridiomycetes</taxon>
        <taxon>Chytridiales</taxon>
        <taxon>Chytriomycetaceae</taxon>
        <taxon>Rhizoclosmatium</taxon>
    </lineage>
</organism>
<evidence type="ECO:0000259" key="4">
    <source>
        <dbReference type="PROSITE" id="PS50250"/>
    </source>
</evidence>
<dbReference type="InterPro" id="IPR045237">
    <property type="entry name" value="COPS7/eIF3m"/>
</dbReference>
<evidence type="ECO:0000313" key="6">
    <source>
        <dbReference type="Proteomes" id="UP000193642"/>
    </source>
</evidence>
<dbReference type="AlphaFoldDB" id="A0A1Y2C2E3"/>
<keyword evidence="2" id="KW-0736">Signalosome</keyword>
<accession>A0A1Y2C2E3</accession>
<feature type="domain" description="PCI" evidence="4">
    <location>
        <begin position="1"/>
        <end position="149"/>
    </location>
</feature>
<name>A0A1Y2C2E3_9FUNG</name>